<evidence type="ECO:0000256" key="7">
    <source>
        <dbReference type="PIRSR" id="PIRSR604808-3"/>
    </source>
</evidence>
<evidence type="ECO:0000256" key="4">
    <source>
        <dbReference type="ARBA" id="ARBA00022842"/>
    </source>
</evidence>
<dbReference type="CDD" id="cd09086">
    <property type="entry name" value="ExoIII-like_AP-endo"/>
    <property type="match status" value="1"/>
</dbReference>
<comment type="similarity">
    <text evidence="1">Belongs to the DNA repair enzymes AP/ExoA family.</text>
</comment>
<feature type="site" description="Important for catalytic activity" evidence="7">
    <location>
        <position position="227"/>
    </location>
</feature>
<dbReference type="GO" id="GO:0003677">
    <property type="term" value="F:DNA binding"/>
    <property type="evidence" value="ECO:0007669"/>
    <property type="project" value="InterPro"/>
</dbReference>
<keyword evidence="3" id="KW-0378">Hydrolase</keyword>
<organism evidence="9 10">
    <name type="scientific">Pelagibacterium lacus</name>
    <dbReference type="NCBI Taxonomy" id="2282655"/>
    <lineage>
        <taxon>Bacteria</taxon>
        <taxon>Pseudomonadati</taxon>
        <taxon>Pseudomonadota</taxon>
        <taxon>Alphaproteobacteria</taxon>
        <taxon>Hyphomicrobiales</taxon>
        <taxon>Devosiaceae</taxon>
        <taxon>Pelagibacterium</taxon>
    </lineage>
</organism>
<feature type="active site" evidence="5">
    <location>
        <position position="109"/>
    </location>
</feature>
<dbReference type="Pfam" id="PF03372">
    <property type="entry name" value="Exo_endo_phos"/>
    <property type="match status" value="1"/>
</dbReference>
<evidence type="ECO:0000256" key="2">
    <source>
        <dbReference type="ARBA" id="ARBA00022723"/>
    </source>
</evidence>
<dbReference type="PROSITE" id="PS00726">
    <property type="entry name" value="AP_NUCLEASE_F1_1"/>
    <property type="match status" value="1"/>
</dbReference>
<dbReference type="GO" id="GO:0006281">
    <property type="term" value="P:DNA repair"/>
    <property type="evidence" value="ECO:0007669"/>
    <property type="project" value="InterPro"/>
</dbReference>
<feature type="active site" description="Proton donor/acceptor" evidence="5">
    <location>
        <position position="153"/>
    </location>
</feature>
<dbReference type="InterPro" id="IPR004808">
    <property type="entry name" value="AP_endonuc_1"/>
</dbReference>
<proteinExistence type="inferred from homology"/>
<sequence length="266" mass="30605">MPSLATWNINSVRLRLPIVLDFLGQYRPDVLCLQEIKCTNDQFPAKALADAGYPHQAVHGQKGYHGVATISKSPLDEIQARGFCDIPDSRHVSARVDLGRGVFTVHNFYIPAGGDEPDPTINPKFRHKLDFLAEMEQWFDDLVFDDRQLICGDFNIAPHENDVWSHKQLLRVVSHTPVETEALQRLLARRNWVDLVRQHIPIEEKLYSWWSYRAKDWDISDRGRRLDHIWSTRDIAAHARAAHVLRPARGWSDKPSDHVPVIVEFA</sequence>
<dbReference type="GO" id="GO:0008311">
    <property type="term" value="F:double-stranded DNA 3'-5' DNA exonuclease activity"/>
    <property type="evidence" value="ECO:0007669"/>
    <property type="project" value="InterPro"/>
</dbReference>
<comment type="caution">
    <text evidence="9">The sequence shown here is derived from an EMBL/GenBank/DDBJ whole genome shotgun (WGS) entry which is preliminary data.</text>
</comment>
<evidence type="ECO:0000259" key="8">
    <source>
        <dbReference type="Pfam" id="PF03372"/>
    </source>
</evidence>
<dbReference type="InterPro" id="IPR037493">
    <property type="entry name" value="ExoIII-like"/>
</dbReference>
<dbReference type="SUPFAM" id="SSF56219">
    <property type="entry name" value="DNase I-like"/>
    <property type="match status" value="1"/>
</dbReference>
<evidence type="ECO:0000256" key="6">
    <source>
        <dbReference type="PIRSR" id="PIRSR604808-2"/>
    </source>
</evidence>
<dbReference type="Proteomes" id="UP000253759">
    <property type="component" value="Unassembled WGS sequence"/>
</dbReference>
<keyword evidence="2 6" id="KW-0479">Metal-binding</keyword>
<dbReference type="AlphaFoldDB" id="A0A369W1F5"/>
<feature type="domain" description="Endonuclease/exonuclease/phosphatase" evidence="8">
    <location>
        <begin position="5"/>
        <end position="258"/>
    </location>
</feature>
<dbReference type="GO" id="GO:0004519">
    <property type="term" value="F:endonuclease activity"/>
    <property type="evidence" value="ECO:0007669"/>
    <property type="project" value="InterPro"/>
</dbReference>
<dbReference type="InterPro" id="IPR036691">
    <property type="entry name" value="Endo/exonu/phosph_ase_sf"/>
</dbReference>
<keyword evidence="10" id="KW-1185">Reference proteome</keyword>
<dbReference type="GO" id="GO:0046872">
    <property type="term" value="F:metal ion binding"/>
    <property type="evidence" value="ECO:0007669"/>
    <property type="project" value="UniProtKB-KW"/>
</dbReference>
<dbReference type="EMBL" id="QQNH01000015">
    <property type="protein sequence ID" value="RDE08514.1"/>
    <property type="molecule type" value="Genomic_DNA"/>
</dbReference>
<feature type="binding site" evidence="6">
    <location>
        <position position="258"/>
    </location>
    <ligand>
        <name>Mg(2+)</name>
        <dbReference type="ChEBI" id="CHEBI:18420"/>
        <label>1</label>
    </ligand>
</feature>
<feature type="site" description="Transition state stabilizer" evidence="7">
    <location>
        <position position="155"/>
    </location>
</feature>
<comment type="cofactor">
    <cofactor evidence="6">
        <name>Mg(2+)</name>
        <dbReference type="ChEBI" id="CHEBI:18420"/>
    </cofactor>
    <cofactor evidence="6">
        <name>Mn(2+)</name>
        <dbReference type="ChEBI" id="CHEBI:29035"/>
    </cofactor>
    <text evidence="6">Probably binds two magnesium or manganese ions per subunit.</text>
</comment>
<feature type="binding site" evidence="6">
    <location>
        <position position="257"/>
    </location>
    <ligand>
        <name>Mg(2+)</name>
        <dbReference type="ChEBI" id="CHEBI:18420"/>
        <label>1</label>
    </ligand>
</feature>
<dbReference type="Gene3D" id="3.60.10.10">
    <property type="entry name" value="Endonuclease/exonuclease/phosphatase"/>
    <property type="match status" value="1"/>
</dbReference>
<dbReference type="RefSeq" id="WP_114646210.1">
    <property type="nucleotide sequence ID" value="NZ_QQNH01000015.1"/>
</dbReference>
<accession>A0A369W1F5</accession>
<evidence type="ECO:0000313" key="9">
    <source>
        <dbReference type="EMBL" id="RDE08514.1"/>
    </source>
</evidence>
<evidence type="ECO:0000256" key="5">
    <source>
        <dbReference type="PIRSR" id="PIRSR604808-1"/>
    </source>
</evidence>
<feature type="binding site" evidence="6">
    <location>
        <position position="8"/>
    </location>
    <ligand>
        <name>Mg(2+)</name>
        <dbReference type="ChEBI" id="CHEBI:18420"/>
        <label>1</label>
    </ligand>
</feature>
<dbReference type="OrthoDB" id="9803914at2"/>
<dbReference type="PANTHER" id="PTHR43250:SF2">
    <property type="entry name" value="EXODEOXYRIBONUCLEASE III"/>
    <property type="match status" value="1"/>
</dbReference>
<dbReference type="InterPro" id="IPR020847">
    <property type="entry name" value="AP_endonuclease_F1_BS"/>
</dbReference>
<protein>
    <submittedName>
        <fullName evidence="9">Exodeoxyribonuclease III</fullName>
    </submittedName>
</protein>
<name>A0A369W1F5_9HYPH</name>
<keyword evidence="6" id="KW-0464">Manganese</keyword>
<feature type="binding site" evidence="6">
    <location>
        <position position="35"/>
    </location>
    <ligand>
        <name>Mg(2+)</name>
        <dbReference type="ChEBI" id="CHEBI:18420"/>
        <label>1</label>
    </ligand>
</feature>
<feature type="binding site" evidence="6">
    <location>
        <position position="155"/>
    </location>
    <ligand>
        <name>Mg(2+)</name>
        <dbReference type="ChEBI" id="CHEBI:18420"/>
        <label>1</label>
    </ligand>
</feature>
<evidence type="ECO:0000256" key="1">
    <source>
        <dbReference type="ARBA" id="ARBA00007092"/>
    </source>
</evidence>
<keyword evidence="4 6" id="KW-0460">Magnesium</keyword>
<dbReference type="PANTHER" id="PTHR43250">
    <property type="entry name" value="EXODEOXYRIBONUCLEASE III"/>
    <property type="match status" value="1"/>
</dbReference>
<reference evidence="10" key="1">
    <citation type="submission" date="2018-07" db="EMBL/GenBank/DDBJ databases">
        <authorList>
            <person name="Liu B.-T."/>
            <person name="Du Z."/>
        </authorList>
    </citation>
    <scope>NUCLEOTIDE SEQUENCE [LARGE SCALE GENOMIC DNA]</scope>
    <source>
        <strain evidence="10">XYN52</strain>
    </source>
</reference>
<dbReference type="NCBIfam" id="TIGR00633">
    <property type="entry name" value="xth"/>
    <property type="match status" value="1"/>
</dbReference>
<feature type="active site" description="Proton acceptor" evidence="5">
    <location>
        <position position="258"/>
    </location>
</feature>
<dbReference type="PROSITE" id="PS51435">
    <property type="entry name" value="AP_NUCLEASE_F1_4"/>
    <property type="match status" value="1"/>
</dbReference>
<feature type="site" description="Interaction with DNA substrate" evidence="7">
    <location>
        <position position="258"/>
    </location>
</feature>
<feature type="binding site" evidence="6">
    <location>
        <position position="153"/>
    </location>
    <ligand>
        <name>Mg(2+)</name>
        <dbReference type="ChEBI" id="CHEBI:18420"/>
        <label>1</label>
    </ligand>
</feature>
<dbReference type="InterPro" id="IPR005135">
    <property type="entry name" value="Endo/exonuclease/phosphatase"/>
</dbReference>
<evidence type="ECO:0000256" key="3">
    <source>
        <dbReference type="ARBA" id="ARBA00022801"/>
    </source>
</evidence>
<evidence type="ECO:0000313" key="10">
    <source>
        <dbReference type="Proteomes" id="UP000253759"/>
    </source>
</evidence>
<gene>
    <name evidence="9" type="ORF">DVH29_10900</name>
</gene>